<reference evidence="2" key="1">
    <citation type="journal article" date="2014" name="Int. J. Syst. Evol. Microbiol.">
        <title>Complete genome sequence of Corynebacterium casei LMG S-19264T (=DSM 44701T), isolated from a smear-ripened cheese.</title>
        <authorList>
            <consortium name="US DOE Joint Genome Institute (JGI-PGF)"/>
            <person name="Walter F."/>
            <person name="Albersmeier A."/>
            <person name="Kalinowski J."/>
            <person name="Ruckert C."/>
        </authorList>
    </citation>
    <scope>NUCLEOTIDE SEQUENCE</scope>
    <source>
        <strain evidence="2">JCM 3090</strain>
    </source>
</reference>
<keyword evidence="1" id="KW-1133">Transmembrane helix</keyword>
<organism evidence="2 3">
    <name type="scientific">Pilimelia anulata</name>
    <dbReference type="NCBI Taxonomy" id="53371"/>
    <lineage>
        <taxon>Bacteria</taxon>
        <taxon>Bacillati</taxon>
        <taxon>Actinomycetota</taxon>
        <taxon>Actinomycetes</taxon>
        <taxon>Micromonosporales</taxon>
        <taxon>Micromonosporaceae</taxon>
        <taxon>Pilimelia</taxon>
    </lineage>
</organism>
<accession>A0A8J3B8K2</accession>
<proteinExistence type="predicted"/>
<evidence type="ECO:0000256" key="1">
    <source>
        <dbReference type="SAM" id="Phobius"/>
    </source>
</evidence>
<evidence type="ECO:0000313" key="2">
    <source>
        <dbReference type="EMBL" id="GGJ85320.1"/>
    </source>
</evidence>
<dbReference type="EMBL" id="BMQB01000002">
    <property type="protein sequence ID" value="GGJ85320.1"/>
    <property type="molecule type" value="Genomic_DNA"/>
</dbReference>
<dbReference type="Proteomes" id="UP000649739">
    <property type="component" value="Unassembled WGS sequence"/>
</dbReference>
<gene>
    <name evidence="2" type="ORF">GCM10010123_13770</name>
</gene>
<evidence type="ECO:0000313" key="3">
    <source>
        <dbReference type="Proteomes" id="UP000649739"/>
    </source>
</evidence>
<feature type="transmembrane region" description="Helical" evidence="1">
    <location>
        <begin position="6"/>
        <end position="22"/>
    </location>
</feature>
<protein>
    <submittedName>
        <fullName evidence="2">Uncharacterized protein</fullName>
    </submittedName>
</protein>
<feature type="transmembrane region" description="Helical" evidence="1">
    <location>
        <begin position="34"/>
        <end position="59"/>
    </location>
</feature>
<dbReference type="AlphaFoldDB" id="A0A8J3B8K2"/>
<keyword evidence="1" id="KW-0472">Membrane</keyword>
<dbReference type="RefSeq" id="WP_189169177.1">
    <property type="nucleotide sequence ID" value="NZ_BMQB01000002.1"/>
</dbReference>
<reference evidence="2" key="2">
    <citation type="submission" date="2020-09" db="EMBL/GenBank/DDBJ databases">
        <authorList>
            <person name="Sun Q."/>
            <person name="Ohkuma M."/>
        </authorList>
    </citation>
    <scope>NUCLEOTIDE SEQUENCE</scope>
    <source>
        <strain evidence="2">JCM 3090</strain>
    </source>
</reference>
<comment type="caution">
    <text evidence="2">The sequence shown here is derived from an EMBL/GenBank/DDBJ whole genome shotgun (WGS) entry which is preliminary data.</text>
</comment>
<sequence>MSKDVVAIVIVLAVMGLTWYLGQRAMARAHGGSVPRWLLIALAVILLAGAGIVLAPALARVWTALF</sequence>
<keyword evidence="1" id="KW-0812">Transmembrane</keyword>
<name>A0A8J3B8K2_9ACTN</name>
<keyword evidence="3" id="KW-1185">Reference proteome</keyword>